<dbReference type="Proteomes" id="UP001190700">
    <property type="component" value="Unassembled WGS sequence"/>
</dbReference>
<evidence type="ECO:0000256" key="2">
    <source>
        <dbReference type="ARBA" id="ARBA00022454"/>
    </source>
</evidence>
<keyword evidence="7" id="KW-0862">Zinc</keyword>
<dbReference type="Pfam" id="PF00856">
    <property type="entry name" value="SET"/>
    <property type="match status" value="1"/>
</dbReference>
<proteinExistence type="predicted"/>
<feature type="region of interest" description="Disordered" evidence="8">
    <location>
        <begin position="23"/>
        <end position="79"/>
    </location>
</feature>
<dbReference type="GO" id="GO:0005694">
    <property type="term" value="C:chromosome"/>
    <property type="evidence" value="ECO:0007669"/>
    <property type="project" value="UniProtKB-SubCell"/>
</dbReference>
<dbReference type="InterPro" id="IPR003616">
    <property type="entry name" value="Post-SET_dom"/>
</dbReference>
<dbReference type="InterPro" id="IPR046341">
    <property type="entry name" value="SET_dom_sf"/>
</dbReference>
<dbReference type="PROSITE" id="PS50280">
    <property type="entry name" value="SET"/>
    <property type="match status" value="1"/>
</dbReference>
<dbReference type="GO" id="GO:0032259">
    <property type="term" value="P:methylation"/>
    <property type="evidence" value="ECO:0007669"/>
    <property type="project" value="UniProtKB-KW"/>
</dbReference>
<sequence>MPGCSSPASSIEGEALDSSGIASGIHREAPGSSSPVSSIHGYVTGSSSPAGNIHREAPGISGPAGNTHGEALGSSSPAGSIHGEAPGCEWYSQAGFQFVSEYIGEVISRELAQRREKLYAAHGLFYLHDVHGEHETTPGHSVKYTIDPTYYGNVGRMLNHSCTPNLTTVELPMSGTQARAMSTAVGLPNLPRVGFFALRSISPGEELTIDYAPNLEAHQLKKVVRCLCGASNCKGWLF</sequence>
<gene>
    <name evidence="11" type="ORF">CYMTET_15038</name>
</gene>
<protein>
    <submittedName>
        <fullName evidence="11">Uncharacterized protein</fullName>
    </submittedName>
</protein>
<keyword evidence="12" id="KW-1185">Reference proteome</keyword>
<keyword evidence="3" id="KW-0489">Methyltransferase</keyword>
<reference evidence="11 12" key="1">
    <citation type="journal article" date="2015" name="Genome Biol. Evol.">
        <title>Comparative Genomics of a Bacterivorous Green Alga Reveals Evolutionary Causalities and Consequences of Phago-Mixotrophic Mode of Nutrition.</title>
        <authorList>
            <person name="Burns J.A."/>
            <person name="Paasch A."/>
            <person name="Narechania A."/>
            <person name="Kim E."/>
        </authorList>
    </citation>
    <scope>NUCLEOTIDE SEQUENCE [LARGE SCALE GENOMIC DNA]</scope>
    <source>
        <strain evidence="11 12">PLY_AMNH</strain>
    </source>
</reference>
<feature type="domain" description="SET" evidence="9">
    <location>
        <begin position="68"/>
        <end position="212"/>
    </location>
</feature>
<keyword evidence="6" id="KW-0479">Metal-binding</keyword>
<dbReference type="PANTHER" id="PTHR46223:SF3">
    <property type="entry name" value="HISTONE-LYSINE N-METHYLTRANSFERASE SET-23"/>
    <property type="match status" value="1"/>
</dbReference>
<dbReference type="InterPro" id="IPR050973">
    <property type="entry name" value="H3K9_Histone-Lys_N-MTase"/>
</dbReference>
<dbReference type="Gene3D" id="2.170.270.10">
    <property type="entry name" value="SET domain"/>
    <property type="match status" value="1"/>
</dbReference>
<accession>A0AAE0L9R4</accession>
<dbReference type="PANTHER" id="PTHR46223">
    <property type="entry name" value="HISTONE-LYSINE N-METHYLTRANSFERASE SUV39H"/>
    <property type="match status" value="1"/>
</dbReference>
<evidence type="ECO:0000256" key="8">
    <source>
        <dbReference type="SAM" id="MobiDB-lite"/>
    </source>
</evidence>
<dbReference type="GO" id="GO:0046872">
    <property type="term" value="F:metal ion binding"/>
    <property type="evidence" value="ECO:0007669"/>
    <property type="project" value="UniProtKB-KW"/>
</dbReference>
<dbReference type="SUPFAM" id="SSF82199">
    <property type="entry name" value="SET domain"/>
    <property type="match status" value="1"/>
</dbReference>
<dbReference type="GO" id="GO:0008168">
    <property type="term" value="F:methyltransferase activity"/>
    <property type="evidence" value="ECO:0007669"/>
    <property type="project" value="UniProtKB-KW"/>
</dbReference>
<evidence type="ECO:0000256" key="1">
    <source>
        <dbReference type="ARBA" id="ARBA00004286"/>
    </source>
</evidence>
<feature type="domain" description="Post-SET" evidence="10">
    <location>
        <begin position="222"/>
        <end position="238"/>
    </location>
</feature>
<dbReference type="AlphaFoldDB" id="A0AAE0L9R4"/>
<dbReference type="InterPro" id="IPR001214">
    <property type="entry name" value="SET_dom"/>
</dbReference>
<evidence type="ECO:0000313" key="12">
    <source>
        <dbReference type="Proteomes" id="UP001190700"/>
    </source>
</evidence>
<dbReference type="SMART" id="SM00317">
    <property type="entry name" value="SET"/>
    <property type="match status" value="1"/>
</dbReference>
<dbReference type="SMART" id="SM00508">
    <property type="entry name" value="PostSET"/>
    <property type="match status" value="1"/>
</dbReference>
<evidence type="ECO:0000256" key="4">
    <source>
        <dbReference type="ARBA" id="ARBA00022679"/>
    </source>
</evidence>
<keyword evidence="5" id="KW-0949">S-adenosyl-L-methionine</keyword>
<name>A0AAE0L9R4_9CHLO</name>
<evidence type="ECO:0000259" key="10">
    <source>
        <dbReference type="PROSITE" id="PS50868"/>
    </source>
</evidence>
<evidence type="ECO:0000259" key="9">
    <source>
        <dbReference type="PROSITE" id="PS50280"/>
    </source>
</evidence>
<comment type="caution">
    <text evidence="11">The sequence shown here is derived from an EMBL/GenBank/DDBJ whole genome shotgun (WGS) entry which is preliminary data.</text>
</comment>
<evidence type="ECO:0000256" key="3">
    <source>
        <dbReference type="ARBA" id="ARBA00022603"/>
    </source>
</evidence>
<evidence type="ECO:0000256" key="7">
    <source>
        <dbReference type="ARBA" id="ARBA00022833"/>
    </source>
</evidence>
<dbReference type="PROSITE" id="PS50868">
    <property type="entry name" value="POST_SET"/>
    <property type="match status" value="1"/>
</dbReference>
<evidence type="ECO:0000313" key="11">
    <source>
        <dbReference type="EMBL" id="KAK3276935.1"/>
    </source>
</evidence>
<evidence type="ECO:0000256" key="5">
    <source>
        <dbReference type="ARBA" id="ARBA00022691"/>
    </source>
</evidence>
<keyword evidence="2" id="KW-0158">Chromosome</keyword>
<organism evidence="11 12">
    <name type="scientific">Cymbomonas tetramitiformis</name>
    <dbReference type="NCBI Taxonomy" id="36881"/>
    <lineage>
        <taxon>Eukaryota</taxon>
        <taxon>Viridiplantae</taxon>
        <taxon>Chlorophyta</taxon>
        <taxon>Pyramimonadophyceae</taxon>
        <taxon>Pyramimonadales</taxon>
        <taxon>Pyramimonadaceae</taxon>
        <taxon>Cymbomonas</taxon>
    </lineage>
</organism>
<evidence type="ECO:0000256" key="6">
    <source>
        <dbReference type="ARBA" id="ARBA00022723"/>
    </source>
</evidence>
<dbReference type="EMBL" id="LGRX02006315">
    <property type="protein sequence ID" value="KAK3276935.1"/>
    <property type="molecule type" value="Genomic_DNA"/>
</dbReference>
<keyword evidence="4" id="KW-0808">Transferase</keyword>
<comment type="subcellular location">
    <subcellularLocation>
        <location evidence="1">Chromosome</location>
    </subcellularLocation>
</comment>